<evidence type="ECO:0000313" key="2">
    <source>
        <dbReference type="Proteomes" id="UP000515211"/>
    </source>
</evidence>
<protein>
    <submittedName>
        <fullName evidence="3">Uncharacterized protein LOC107496321</fullName>
    </submittedName>
</protein>
<dbReference type="PANTHER" id="PTHR36887">
    <property type="entry name" value="OS01G0532300 PROTEIN"/>
    <property type="match status" value="1"/>
</dbReference>
<feature type="transmembrane region" description="Helical" evidence="1">
    <location>
        <begin position="45"/>
        <end position="63"/>
    </location>
</feature>
<sequence length="210" mass="23978">MSKTLQFNAFFHHLFPLEPFILCHYFLTFTKTNQTMIKEFMKSQVMVLIVLALLLAITPLLPSSLRPTFLYFIFNVLIIALGAEAGLLSAFSKPIEDRKQPPQEAAIAEKREASSIVVINGSDVSEHEEKKHSMVVDKCVINNNSEVDKVKEYIGEADEEVMVMEIEEEEFEMEEEIAGVNGQELFAKAEAFIGNFYKQLKMQREESLVY</sequence>
<reference evidence="2" key="1">
    <citation type="journal article" date="2016" name="Nat. Genet.">
        <title>The genome sequences of Arachis duranensis and Arachis ipaensis, the diploid ancestors of cultivated peanut.</title>
        <authorList>
            <person name="Bertioli D.J."/>
            <person name="Cannon S.B."/>
            <person name="Froenicke L."/>
            <person name="Huang G."/>
            <person name="Farmer A.D."/>
            <person name="Cannon E.K."/>
            <person name="Liu X."/>
            <person name="Gao D."/>
            <person name="Clevenger J."/>
            <person name="Dash S."/>
            <person name="Ren L."/>
            <person name="Moretzsohn M.C."/>
            <person name="Shirasawa K."/>
            <person name="Huang W."/>
            <person name="Vidigal B."/>
            <person name="Abernathy B."/>
            <person name="Chu Y."/>
            <person name="Niederhuth C.E."/>
            <person name="Umale P."/>
            <person name="Araujo A.C."/>
            <person name="Kozik A."/>
            <person name="Kim K.D."/>
            <person name="Burow M.D."/>
            <person name="Varshney R.K."/>
            <person name="Wang X."/>
            <person name="Zhang X."/>
            <person name="Barkley N."/>
            <person name="Guimaraes P.M."/>
            <person name="Isobe S."/>
            <person name="Guo B."/>
            <person name="Liao B."/>
            <person name="Stalker H.T."/>
            <person name="Schmitz R.J."/>
            <person name="Scheffler B.E."/>
            <person name="Leal-Bertioli S.C."/>
            <person name="Xun X."/>
            <person name="Jackson S.A."/>
            <person name="Michelmore R."/>
            <person name="Ozias-Akins P."/>
        </authorList>
    </citation>
    <scope>NUCLEOTIDE SEQUENCE [LARGE SCALE GENOMIC DNA]</scope>
    <source>
        <strain evidence="2">cv. V14167</strain>
    </source>
</reference>
<gene>
    <name evidence="3" type="primary">LOC107496321</name>
</gene>
<dbReference type="InterPro" id="IPR008480">
    <property type="entry name" value="DUF761_pln"/>
</dbReference>
<dbReference type="Pfam" id="PF05553">
    <property type="entry name" value="DUF761"/>
    <property type="match status" value="1"/>
</dbReference>
<reference evidence="3" key="2">
    <citation type="submission" date="2025-08" db="UniProtKB">
        <authorList>
            <consortium name="RefSeq"/>
        </authorList>
    </citation>
    <scope>IDENTIFICATION</scope>
    <source>
        <tissue evidence="3">Whole plant</tissue>
    </source>
</reference>
<dbReference type="PANTHER" id="PTHR36887:SF1">
    <property type="entry name" value="OS01G0532300 PROTEIN"/>
    <property type="match status" value="1"/>
</dbReference>
<evidence type="ECO:0000313" key="3">
    <source>
        <dbReference type="RefSeq" id="XP_015973036.1"/>
    </source>
</evidence>
<keyword evidence="1" id="KW-0812">Transmembrane</keyword>
<evidence type="ECO:0000256" key="1">
    <source>
        <dbReference type="SAM" id="Phobius"/>
    </source>
</evidence>
<feature type="transmembrane region" description="Helical" evidence="1">
    <location>
        <begin position="69"/>
        <end position="91"/>
    </location>
</feature>
<organism evidence="2 3">
    <name type="scientific">Arachis duranensis</name>
    <name type="common">Wild peanut</name>
    <dbReference type="NCBI Taxonomy" id="130453"/>
    <lineage>
        <taxon>Eukaryota</taxon>
        <taxon>Viridiplantae</taxon>
        <taxon>Streptophyta</taxon>
        <taxon>Embryophyta</taxon>
        <taxon>Tracheophyta</taxon>
        <taxon>Spermatophyta</taxon>
        <taxon>Magnoliopsida</taxon>
        <taxon>eudicotyledons</taxon>
        <taxon>Gunneridae</taxon>
        <taxon>Pentapetalae</taxon>
        <taxon>rosids</taxon>
        <taxon>fabids</taxon>
        <taxon>Fabales</taxon>
        <taxon>Fabaceae</taxon>
        <taxon>Papilionoideae</taxon>
        <taxon>50 kb inversion clade</taxon>
        <taxon>dalbergioids sensu lato</taxon>
        <taxon>Dalbergieae</taxon>
        <taxon>Pterocarpus clade</taxon>
        <taxon>Arachis</taxon>
    </lineage>
</organism>
<dbReference type="AlphaFoldDB" id="A0A6P4DRZ5"/>
<dbReference type="Proteomes" id="UP000515211">
    <property type="component" value="Chromosome 7"/>
</dbReference>
<dbReference type="OrthoDB" id="1923900at2759"/>
<name>A0A6P4DRZ5_ARADU</name>
<keyword evidence="1" id="KW-0472">Membrane</keyword>
<accession>A0A6P4DRZ5</accession>
<keyword evidence="2" id="KW-1185">Reference proteome</keyword>
<dbReference type="KEGG" id="adu:107496321"/>
<proteinExistence type="predicted"/>
<dbReference type="RefSeq" id="XP_015973036.1">
    <property type="nucleotide sequence ID" value="XM_016117550.3"/>
</dbReference>
<dbReference type="GeneID" id="107496321"/>
<keyword evidence="1" id="KW-1133">Transmembrane helix</keyword>